<accession>A0ABD3INW7</accession>
<evidence type="ECO:0000313" key="2">
    <source>
        <dbReference type="Proteomes" id="UP001634007"/>
    </source>
</evidence>
<keyword evidence="2" id="KW-1185">Reference proteome</keyword>
<protein>
    <submittedName>
        <fullName evidence="1">Uncharacterized protein</fullName>
    </submittedName>
</protein>
<gene>
    <name evidence="1" type="ORF">ACJRO7_007721</name>
</gene>
<proteinExistence type="predicted"/>
<sequence>MALSSDDGAPFLSLRCHPILSFLLLSLCPHFRVLTPSWTNIISSQLRATGDGQVAGAVVVRREDSSYWLQEWRRGNRRSKARQSFAASTAVLAVAGAVVASG</sequence>
<dbReference type="EMBL" id="JBJKBG010000011">
    <property type="protein sequence ID" value="KAL3716001.1"/>
    <property type="molecule type" value="Genomic_DNA"/>
</dbReference>
<evidence type="ECO:0000313" key="1">
    <source>
        <dbReference type="EMBL" id="KAL3716001.1"/>
    </source>
</evidence>
<name>A0ABD3INW7_EUCGL</name>
<comment type="caution">
    <text evidence="1">The sequence shown here is derived from an EMBL/GenBank/DDBJ whole genome shotgun (WGS) entry which is preliminary data.</text>
</comment>
<dbReference type="Proteomes" id="UP001634007">
    <property type="component" value="Unassembled WGS sequence"/>
</dbReference>
<dbReference type="AlphaFoldDB" id="A0ABD3INW7"/>
<reference evidence="1 2" key="1">
    <citation type="submission" date="2024-11" db="EMBL/GenBank/DDBJ databases">
        <title>Chromosome-level genome assembly of Eucalyptus globulus Labill. provides insights into its genome evolution.</title>
        <authorList>
            <person name="Li X."/>
        </authorList>
    </citation>
    <scope>NUCLEOTIDE SEQUENCE [LARGE SCALE GENOMIC DNA]</scope>
    <source>
        <strain evidence="1">CL2024</strain>
        <tissue evidence="1">Fresh tender leaves</tissue>
    </source>
</reference>
<organism evidence="1 2">
    <name type="scientific">Eucalyptus globulus</name>
    <name type="common">Tasmanian blue gum</name>
    <dbReference type="NCBI Taxonomy" id="34317"/>
    <lineage>
        <taxon>Eukaryota</taxon>
        <taxon>Viridiplantae</taxon>
        <taxon>Streptophyta</taxon>
        <taxon>Embryophyta</taxon>
        <taxon>Tracheophyta</taxon>
        <taxon>Spermatophyta</taxon>
        <taxon>Magnoliopsida</taxon>
        <taxon>eudicotyledons</taxon>
        <taxon>Gunneridae</taxon>
        <taxon>Pentapetalae</taxon>
        <taxon>rosids</taxon>
        <taxon>malvids</taxon>
        <taxon>Myrtales</taxon>
        <taxon>Myrtaceae</taxon>
        <taxon>Myrtoideae</taxon>
        <taxon>Eucalypteae</taxon>
        <taxon>Eucalyptus</taxon>
    </lineage>
</organism>